<organism evidence="1 2">
    <name type="scientific">Glutamicibacter soli</name>
    <dbReference type="NCBI Taxonomy" id="453836"/>
    <lineage>
        <taxon>Bacteria</taxon>
        <taxon>Bacillati</taxon>
        <taxon>Actinomycetota</taxon>
        <taxon>Actinomycetes</taxon>
        <taxon>Micrococcales</taxon>
        <taxon>Micrococcaceae</taxon>
        <taxon>Glutamicibacter</taxon>
    </lineage>
</organism>
<keyword evidence="2" id="KW-1185">Reference proteome</keyword>
<dbReference type="EMBL" id="POAF01000006">
    <property type="protein sequence ID" value="RBM00154.1"/>
    <property type="molecule type" value="Genomic_DNA"/>
</dbReference>
<accession>A0A365YDS4</accession>
<protein>
    <submittedName>
        <fullName evidence="1">Uncharacterized protein</fullName>
    </submittedName>
</protein>
<dbReference type="Proteomes" id="UP000252167">
    <property type="component" value="Unassembled WGS sequence"/>
</dbReference>
<proteinExistence type="predicted"/>
<evidence type="ECO:0000313" key="2">
    <source>
        <dbReference type="Proteomes" id="UP000252167"/>
    </source>
</evidence>
<comment type="caution">
    <text evidence="1">The sequence shown here is derived from an EMBL/GenBank/DDBJ whole genome shotgun (WGS) entry which is preliminary data.</text>
</comment>
<name>A0A365YDS4_9MICC</name>
<sequence>MATTFWVGAVFDPEAADGSQVISAYEGWRYERSGGCNGVIEDGVCQTEPRSAENGFFPSSMTPKQTPFYLDLPFADVNNVAAFALRGQTP</sequence>
<evidence type="ECO:0000313" key="1">
    <source>
        <dbReference type="EMBL" id="RBM00154.1"/>
    </source>
</evidence>
<gene>
    <name evidence="1" type="ORF">C1H84_13615</name>
</gene>
<dbReference type="AlphaFoldDB" id="A0A365YDS4"/>
<reference evidence="1 2" key="1">
    <citation type="submission" date="2018-01" db="EMBL/GenBank/DDBJ databases">
        <title>Glutamicibacter soli strain NHPC-3 Whole genome sequence and assembly.</title>
        <authorList>
            <person name="Choudhury P."/>
            <person name="Gupta D."/>
            <person name="Sengupta K."/>
            <person name="Jawed A."/>
            <person name="Sultana N."/>
            <person name="Saha P."/>
        </authorList>
    </citation>
    <scope>NUCLEOTIDE SEQUENCE [LARGE SCALE GENOMIC DNA]</scope>
    <source>
        <strain evidence="1 2">NHPC-3</strain>
    </source>
</reference>
<dbReference type="RefSeq" id="WP_113607665.1">
    <property type="nucleotide sequence ID" value="NZ_POAF01000006.1"/>
</dbReference>